<dbReference type="Pfam" id="PF07859">
    <property type="entry name" value="Abhydrolase_3"/>
    <property type="match status" value="1"/>
</dbReference>
<evidence type="ECO:0000313" key="3">
    <source>
        <dbReference type="EMBL" id="GAT32966.1"/>
    </source>
</evidence>
<dbReference type="Proteomes" id="UP000076023">
    <property type="component" value="Unassembled WGS sequence"/>
</dbReference>
<dbReference type="InterPro" id="IPR013094">
    <property type="entry name" value="AB_hydrolase_3"/>
</dbReference>
<sequence>MVGSCVFFPAQAGAELSSPEYLSLDGTAVASGNVLDGESIKTIASPVLRIYRTQSTPPRGTVLLFPGGGYRLLAMKWEGEKTADALMQKGFDVVILEYHVLDNPDVAALPESGRMEKTRELALEDALKAYRLLRTRGPEWNLHMDRLAVMGYSAGGHLAARLAQHLTPAELPSDLVLIYPAYLDKPLRSGGGREVVPPEKTGRLYVLFGDQDNAGWIRGCQDYVADWERAGGKATVVFLPGLGHGFGASKIEALNDFFRP</sequence>
<comment type="caution">
    <text evidence="3">The sequence shown here is derived from an EMBL/GenBank/DDBJ whole genome shotgun (WGS) entry which is preliminary data.</text>
</comment>
<keyword evidence="4" id="KW-1185">Reference proteome</keyword>
<gene>
    <name evidence="3" type="ORF">TSACC_21370</name>
</gene>
<feature type="domain" description="Alpha/beta hydrolase fold-3" evidence="2">
    <location>
        <begin position="121"/>
        <end position="182"/>
    </location>
</feature>
<organism evidence="3 4">
    <name type="scientific">Terrimicrobium sacchariphilum</name>
    <dbReference type="NCBI Taxonomy" id="690879"/>
    <lineage>
        <taxon>Bacteria</taxon>
        <taxon>Pseudomonadati</taxon>
        <taxon>Verrucomicrobiota</taxon>
        <taxon>Terrimicrobiia</taxon>
        <taxon>Terrimicrobiales</taxon>
        <taxon>Terrimicrobiaceae</taxon>
        <taxon>Terrimicrobium</taxon>
    </lineage>
</organism>
<accession>A0A146G8K5</accession>
<keyword evidence="1 3" id="KW-0378">Hydrolase</keyword>
<dbReference type="EMBL" id="BDCO01000002">
    <property type="protein sequence ID" value="GAT32966.1"/>
    <property type="molecule type" value="Genomic_DNA"/>
</dbReference>
<dbReference type="InterPro" id="IPR029058">
    <property type="entry name" value="AB_hydrolase_fold"/>
</dbReference>
<dbReference type="GO" id="GO:0016787">
    <property type="term" value="F:hydrolase activity"/>
    <property type="evidence" value="ECO:0007669"/>
    <property type="project" value="UniProtKB-KW"/>
</dbReference>
<dbReference type="AlphaFoldDB" id="A0A146G8K5"/>
<proteinExistence type="predicted"/>
<dbReference type="InParanoid" id="A0A146G8K5"/>
<reference evidence="4" key="1">
    <citation type="journal article" date="2017" name="Genome Announc.">
        <title>Draft Genome Sequence of Terrimicrobium sacchariphilum NM-5T, a Facultative Anaerobic Soil Bacterium of the Class Spartobacteria.</title>
        <authorList>
            <person name="Qiu Y.L."/>
            <person name="Tourlousse D.M."/>
            <person name="Matsuura N."/>
            <person name="Ohashi A."/>
            <person name="Sekiguchi Y."/>
        </authorList>
    </citation>
    <scope>NUCLEOTIDE SEQUENCE [LARGE SCALE GENOMIC DNA]</scope>
    <source>
        <strain evidence="4">NM-5</strain>
    </source>
</reference>
<name>A0A146G8K5_TERSA</name>
<dbReference type="RefSeq" id="WP_369695378.1">
    <property type="nucleotide sequence ID" value="NZ_BDCO01000002.1"/>
</dbReference>
<dbReference type="STRING" id="690879.TSACC_21370"/>
<protein>
    <submittedName>
        <fullName evidence="3">Alpha/beta hydrolase family protein</fullName>
    </submittedName>
</protein>
<dbReference type="Gene3D" id="3.40.50.1820">
    <property type="entry name" value="alpha/beta hydrolase"/>
    <property type="match status" value="1"/>
</dbReference>
<evidence type="ECO:0000259" key="2">
    <source>
        <dbReference type="Pfam" id="PF07859"/>
    </source>
</evidence>
<dbReference type="PANTHER" id="PTHR48081">
    <property type="entry name" value="AB HYDROLASE SUPERFAMILY PROTEIN C4A8.06C"/>
    <property type="match status" value="1"/>
</dbReference>
<dbReference type="InterPro" id="IPR050300">
    <property type="entry name" value="GDXG_lipolytic_enzyme"/>
</dbReference>
<dbReference type="PANTHER" id="PTHR48081:SF6">
    <property type="entry name" value="PEPTIDASE S9 PROLYL OLIGOPEPTIDASE CATALYTIC DOMAIN-CONTAINING PROTEIN"/>
    <property type="match status" value="1"/>
</dbReference>
<dbReference type="SUPFAM" id="SSF53474">
    <property type="entry name" value="alpha/beta-Hydrolases"/>
    <property type="match status" value="1"/>
</dbReference>
<evidence type="ECO:0000256" key="1">
    <source>
        <dbReference type="ARBA" id="ARBA00022801"/>
    </source>
</evidence>
<evidence type="ECO:0000313" key="4">
    <source>
        <dbReference type="Proteomes" id="UP000076023"/>
    </source>
</evidence>